<proteinExistence type="predicted"/>
<name>A0A6I8UVM0_DROPS</name>
<keyword evidence="1" id="KW-1185">Reference proteome</keyword>
<dbReference type="Bgee" id="FBgn0074234">
    <property type="expression patterns" value="Expressed in male reproductive system and 1 other cell type or tissue"/>
</dbReference>
<dbReference type="InParanoid" id="A0A6I8UVM0"/>
<dbReference type="AlphaFoldDB" id="A0A6I8UVM0"/>
<sequence length="131" mass="15196">MEVDEGKALVIRMTQKNKETQTSTAKPGPINWLPQVAAYPTVSPRHTGQPLGPIQAFMPRQSSSSSQFYMHREQELYRRACYLKGLRLGCLKLREHFLTGPSDEEELQPSYRYTLEEMKSLNPYRLDNYEN</sequence>
<dbReference type="FunCoup" id="A0A6I8UVM0">
    <property type="interactions" value="1"/>
</dbReference>
<accession>A0A6I8UVM0</accession>
<dbReference type="GeneID" id="4805133"/>
<dbReference type="KEGG" id="dpo:4805133"/>
<gene>
    <name evidence="2" type="primary">LOC4805133</name>
</gene>
<evidence type="ECO:0000313" key="1">
    <source>
        <dbReference type="Proteomes" id="UP000001819"/>
    </source>
</evidence>
<organism evidence="1 2">
    <name type="scientific">Drosophila pseudoobscura pseudoobscura</name>
    <name type="common">Fruit fly</name>
    <dbReference type="NCBI Taxonomy" id="46245"/>
    <lineage>
        <taxon>Eukaryota</taxon>
        <taxon>Metazoa</taxon>
        <taxon>Ecdysozoa</taxon>
        <taxon>Arthropoda</taxon>
        <taxon>Hexapoda</taxon>
        <taxon>Insecta</taxon>
        <taxon>Pterygota</taxon>
        <taxon>Neoptera</taxon>
        <taxon>Endopterygota</taxon>
        <taxon>Diptera</taxon>
        <taxon>Brachycera</taxon>
        <taxon>Muscomorpha</taxon>
        <taxon>Ephydroidea</taxon>
        <taxon>Drosophilidae</taxon>
        <taxon>Drosophila</taxon>
        <taxon>Sophophora</taxon>
    </lineage>
</organism>
<protein>
    <submittedName>
        <fullName evidence="2">Uncharacterized protein</fullName>
    </submittedName>
</protein>
<evidence type="ECO:0000313" key="2">
    <source>
        <dbReference type="RefSeq" id="XP_001361587.2"/>
    </source>
</evidence>
<dbReference type="RefSeq" id="XP_001361587.2">
    <property type="nucleotide sequence ID" value="XM_001361550.4"/>
</dbReference>
<reference evidence="2" key="2">
    <citation type="submission" date="2025-08" db="UniProtKB">
        <authorList>
            <consortium name="RefSeq"/>
        </authorList>
    </citation>
    <scope>IDENTIFICATION</scope>
    <source>
        <strain evidence="2">MV-25-SWS-2005</strain>
        <tissue evidence="2">Whole body</tissue>
    </source>
</reference>
<reference evidence="1" key="1">
    <citation type="submission" date="2024-06" db="UniProtKB">
        <authorList>
            <consortium name="RefSeq"/>
        </authorList>
    </citation>
    <scope>NUCLEOTIDE SEQUENCE [LARGE SCALE GENOMIC DNA]</scope>
    <source>
        <strain evidence="1">MV2-25</strain>
    </source>
</reference>
<dbReference type="OMA" id="GGLANNW"/>
<dbReference type="Proteomes" id="UP000001819">
    <property type="component" value="Chromosome 3"/>
</dbReference>